<dbReference type="EMBL" id="SJKA01000006">
    <property type="protein sequence ID" value="TCC32498.1"/>
    <property type="molecule type" value="Genomic_DNA"/>
</dbReference>
<comment type="similarity">
    <text evidence="1">Belongs to the peptidase S33 family.</text>
</comment>
<dbReference type="SUPFAM" id="SSF53474">
    <property type="entry name" value="alpha/beta-Hydrolases"/>
    <property type="match status" value="1"/>
</dbReference>
<dbReference type="AlphaFoldDB" id="A0A4R0IMM9"/>
<evidence type="ECO:0000313" key="5">
    <source>
        <dbReference type="Proteomes" id="UP000292695"/>
    </source>
</evidence>
<gene>
    <name evidence="4" type="ORF">E0H50_20205</name>
</gene>
<dbReference type="Gene3D" id="3.40.50.1820">
    <property type="entry name" value="alpha/beta hydrolase"/>
    <property type="match status" value="1"/>
</dbReference>
<dbReference type="GO" id="GO:0016020">
    <property type="term" value="C:membrane"/>
    <property type="evidence" value="ECO:0007669"/>
    <property type="project" value="TreeGrafter"/>
</dbReference>
<keyword evidence="5" id="KW-1185">Reference proteome</keyword>
<dbReference type="InterPro" id="IPR050266">
    <property type="entry name" value="AB_hydrolase_sf"/>
</dbReference>
<proteinExistence type="inferred from homology"/>
<dbReference type="GO" id="GO:0006508">
    <property type="term" value="P:proteolysis"/>
    <property type="evidence" value="ECO:0007669"/>
    <property type="project" value="InterPro"/>
</dbReference>
<reference evidence="4 5" key="1">
    <citation type="submission" date="2019-02" db="EMBL/GenBank/DDBJ databases">
        <title>Kribbella capetownensis sp. nov. and Kribbella speibonae sp. nov., isolated from soil.</title>
        <authorList>
            <person name="Curtis S.M."/>
            <person name="Norton I."/>
            <person name="Everest G.J."/>
            <person name="Meyers P.R."/>
        </authorList>
    </citation>
    <scope>NUCLEOTIDE SEQUENCE [LARGE SCALE GENOMIC DNA]</scope>
    <source>
        <strain evidence="4 5">DSM 27082</strain>
    </source>
</reference>
<dbReference type="Proteomes" id="UP000292695">
    <property type="component" value="Unassembled WGS sequence"/>
</dbReference>
<dbReference type="PANTHER" id="PTHR43798:SF33">
    <property type="entry name" value="HYDROLASE, PUTATIVE (AFU_ORTHOLOGUE AFUA_2G14860)-RELATED"/>
    <property type="match status" value="1"/>
</dbReference>
<protein>
    <submittedName>
        <fullName evidence="4">Alpha/beta fold hydrolase</fullName>
    </submittedName>
</protein>
<comment type="caution">
    <text evidence="4">The sequence shown here is derived from an EMBL/GenBank/DDBJ whole genome shotgun (WGS) entry which is preliminary data.</text>
</comment>
<dbReference type="Pfam" id="PF00561">
    <property type="entry name" value="Abhydrolase_1"/>
    <property type="match status" value="1"/>
</dbReference>
<name>A0A4R0IMM9_9ACTN</name>
<keyword evidence="2 4" id="KW-0378">Hydrolase</keyword>
<evidence type="ECO:0000256" key="2">
    <source>
        <dbReference type="ARBA" id="ARBA00022801"/>
    </source>
</evidence>
<dbReference type="PANTHER" id="PTHR43798">
    <property type="entry name" value="MONOACYLGLYCEROL LIPASE"/>
    <property type="match status" value="1"/>
</dbReference>
<evidence type="ECO:0000259" key="3">
    <source>
        <dbReference type="Pfam" id="PF00561"/>
    </source>
</evidence>
<accession>A0A4R0IMM9</accession>
<dbReference type="InterPro" id="IPR029058">
    <property type="entry name" value="AB_hydrolase_fold"/>
</dbReference>
<organism evidence="4 5">
    <name type="scientific">Kribbella sindirgiensis</name>
    <dbReference type="NCBI Taxonomy" id="1124744"/>
    <lineage>
        <taxon>Bacteria</taxon>
        <taxon>Bacillati</taxon>
        <taxon>Actinomycetota</taxon>
        <taxon>Actinomycetes</taxon>
        <taxon>Propionibacteriales</taxon>
        <taxon>Kribbellaceae</taxon>
        <taxon>Kribbella</taxon>
    </lineage>
</organism>
<dbReference type="InterPro" id="IPR002410">
    <property type="entry name" value="Peptidase_S33"/>
</dbReference>
<dbReference type="PRINTS" id="PR00793">
    <property type="entry name" value="PROAMNOPTASE"/>
</dbReference>
<dbReference type="GO" id="GO:0004177">
    <property type="term" value="F:aminopeptidase activity"/>
    <property type="evidence" value="ECO:0007669"/>
    <property type="project" value="UniProtKB-EC"/>
</dbReference>
<feature type="domain" description="AB hydrolase-1" evidence="3">
    <location>
        <begin position="33"/>
        <end position="281"/>
    </location>
</feature>
<dbReference type="OrthoDB" id="5902829at2"/>
<dbReference type="InterPro" id="IPR000073">
    <property type="entry name" value="AB_hydrolase_1"/>
</dbReference>
<evidence type="ECO:0000313" key="4">
    <source>
        <dbReference type="EMBL" id="TCC32498.1"/>
    </source>
</evidence>
<evidence type="ECO:0000256" key="1">
    <source>
        <dbReference type="ARBA" id="ARBA00010088"/>
    </source>
</evidence>
<sequence length="308" mass="33304">MLARMLSDGVRTITAGGVEHWVRVAGAANDGVPLVLVHGGPGESSYSIEQSVGDEVAKLAPVVFYDQRGCGRSARPADPSTYTMERLVADLDELRTALGVERIVPWGASFGCLPAAEYAVAHSNHVEALILHAPPITDPLHPGLWTMRPGAVDVFLTPDERTALRTQLDDVTEPIERTVAALGAIAGSANAARFFYHDTANIPPDDDNAPESNLEMAMALVGNERVELADDLAALDVPVLILAGLWDRHVGFDMPRDLATRLPRATLEIFDRSAHSIHDEQPGEYVEAIRRFLAGTVDLAARDRQVLR</sequence>